<keyword evidence="4" id="KW-1185">Reference proteome</keyword>
<dbReference type="EMBL" id="LT607756">
    <property type="protein sequence ID" value="SCG84696.1"/>
    <property type="molecule type" value="Genomic_DNA"/>
</dbReference>
<dbReference type="KEGG" id="mcub:MCBB_0108"/>
<dbReference type="InterPro" id="IPR047589">
    <property type="entry name" value="DUF11_rpt"/>
</dbReference>
<dbReference type="SUPFAM" id="SSF51126">
    <property type="entry name" value="Pectin lyase-like"/>
    <property type="match status" value="1"/>
</dbReference>
<dbReference type="Gene3D" id="2.160.20.10">
    <property type="entry name" value="Single-stranded right-handed beta-helix, Pectin lyase-like"/>
    <property type="match status" value="1"/>
</dbReference>
<dbReference type="Proteomes" id="UP000094707">
    <property type="component" value="Chromosome I"/>
</dbReference>
<dbReference type="NCBIfam" id="TIGR01451">
    <property type="entry name" value="B_ant_repeat"/>
    <property type="match status" value="1"/>
</dbReference>
<dbReference type="AlphaFoldDB" id="A0A1D3KZI8"/>
<dbReference type="PATRIC" id="fig|129848.4.peg.114"/>
<dbReference type="Pfam" id="PF01345">
    <property type="entry name" value="DUF11"/>
    <property type="match status" value="1"/>
</dbReference>
<evidence type="ECO:0000313" key="4">
    <source>
        <dbReference type="Proteomes" id="UP000094707"/>
    </source>
</evidence>
<gene>
    <name evidence="3" type="ORF">MCBB_0108</name>
</gene>
<dbReference type="GeneID" id="30410973"/>
<sequence>MRKQIKPKAQVMFLLLTIFVIMVSVSSVNAAPLTTASQVYVSTNGSDANSGTADSPYLTIQKGVDSISENGTVYIANGVYNGTGNTNITINRNMNITGQSHTGTIINGAGTNWIFHINSGVNVTITNLTLTQGYMAGNGGAIYNYGTLTVTNCTLTNNTVTDYGGAIENRGSLAVYGSTFINNIANGEGGGAIDNWNIDSTTATSVVSFSQFINNGACSIYNIMGSVSAENNWWGSNNPVWANLISGMSNPTNWLYMTIDTTKTVINNTQTSFVTVSFNNQYNGTTVTPFDPSTGHIPDGTHVNLTSALGSFNPVIATTVNGIATALFTANQTGTGNLTAIADNQTVTQLLTVNPASYLYLNVTSSKSNPTAGETFVLTYKLSNSGPNNATNVTMSFQVPAGLEFVSASVDNGTWTYNPANRTVTWMLSNVAVGDPYLYLTVRALGSGSYTIIPTITSDTYNRNTDPLKSFTVNVQEQNNSNDNTVNAASTTKTVPMQHTGMPVAGLILAILAVLGGTLAPRKK</sequence>
<feature type="domain" description="DUF11" evidence="2">
    <location>
        <begin position="361"/>
        <end position="465"/>
    </location>
</feature>
<evidence type="ECO:0000256" key="1">
    <source>
        <dbReference type="SAM" id="Phobius"/>
    </source>
</evidence>
<dbReference type="InterPro" id="IPR012334">
    <property type="entry name" value="Pectin_lyas_fold"/>
</dbReference>
<feature type="transmembrane region" description="Helical" evidence="1">
    <location>
        <begin position="501"/>
        <end position="520"/>
    </location>
</feature>
<dbReference type="SUPFAM" id="SSF49447">
    <property type="entry name" value="Second domain of Mu2 adaptin subunit (ap50) of ap2 adaptor"/>
    <property type="match status" value="1"/>
</dbReference>
<reference evidence="3 4" key="1">
    <citation type="submission" date="2016-08" db="EMBL/GenBank/DDBJ databases">
        <authorList>
            <person name="Seilhamer J.J."/>
        </authorList>
    </citation>
    <scope>NUCLEOTIDE SEQUENCE [LARGE SCALE GENOMIC DNA]</scope>
    <source>
        <strain evidence="3">Buetzberg</strain>
    </source>
</reference>
<evidence type="ECO:0000259" key="2">
    <source>
        <dbReference type="Pfam" id="PF01345"/>
    </source>
</evidence>
<keyword evidence="1" id="KW-0812">Transmembrane</keyword>
<keyword evidence="1" id="KW-0472">Membrane</keyword>
<dbReference type="InterPro" id="IPR011050">
    <property type="entry name" value="Pectin_lyase_fold/virulence"/>
</dbReference>
<dbReference type="InterPro" id="IPR001434">
    <property type="entry name" value="OmcB-like_DUF11"/>
</dbReference>
<keyword evidence="1" id="KW-1133">Transmembrane helix</keyword>
<accession>A0A1D3KZI8</accession>
<proteinExistence type="predicted"/>
<protein>
    <submittedName>
        <fullName evidence="3">Conserved repeat domain protein</fullName>
    </submittedName>
</protein>
<dbReference type="RefSeq" id="WP_071905775.1">
    <property type="nucleotide sequence ID" value="NZ_LT607756.1"/>
</dbReference>
<evidence type="ECO:0000313" key="3">
    <source>
        <dbReference type="EMBL" id="SCG84696.1"/>
    </source>
</evidence>
<name>A0A1D3KZI8_9EURY</name>
<dbReference type="InterPro" id="IPR036168">
    <property type="entry name" value="AP2_Mu_C_sf"/>
</dbReference>
<dbReference type="OrthoDB" id="71598at2157"/>
<organism evidence="3 4">
    <name type="scientific">Methanobacterium congolense</name>
    <dbReference type="NCBI Taxonomy" id="118062"/>
    <lineage>
        <taxon>Archaea</taxon>
        <taxon>Methanobacteriati</taxon>
        <taxon>Methanobacteriota</taxon>
        <taxon>Methanomada group</taxon>
        <taxon>Methanobacteria</taxon>
        <taxon>Methanobacteriales</taxon>
        <taxon>Methanobacteriaceae</taxon>
        <taxon>Methanobacterium</taxon>
    </lineage>
</organism>